<keyword evidence="5" id="KW-0812">Transmembrane</keyword>
<dbReference type="PANTHER" id="PTHR30563:SF0">
    <property type="entry name" value="DNA RECOMBINATION PROTEIN RMUC"/>
    <property type="match status" value="1"/>
</dbReference>
<dbReference type="Pfam" id="PF02646">
    <property type="entry name" value="RmuC"/>
    <property type="match status" value="1"/>
</dbReference>
<dbReference type="GO" id="GO:0006310">
    <property type="term" value="P:DNA recombination"/>
    <property type="evidence" value="ECO:0007669"/>
    <property type="project" value="UniProtKB-KW"/>
</dbReference>
<dbReference type="OrthoDB" id="370725at2"/>
<dbReference type="EMBL" id="SMGG01000004">
    <property type="protein sequence ID" value="TCK61038.1"/>
    <property type="molecule type" value="Genomic_DNA"/>
</dbReference>
<dbReference type="Proteomes" id="UP000294614">
    <property type="component" value="Unassembled WGS sequence"/>
</dbReference>
<accession>A0A4R1K9G3</accession>
<comment type="function">
    <text evidence="1">Involved in DNA recombination.</text>
</comment>
<gene>
    <name evidence="6" type="ORF">C8D98_1920</name>
</gene>
<organism evidence="6 7">
    <name type="scientific">Seleniivibrio woodruffii</name>
    <dbReference type="NCBI Taxonomy" id="1078050"/>
    <lineage>
        <taxon>Bacteria</taxon>
        <taxon>Pseudomonadati</taxon>
        <taxon>Deferribacterota</taxon>
        <taxon>Deferribacteres</taxon>
        <taxon>Deferribacterales</taxon>
        <taxon>Geovibrionaceae</taxon>
        <taxon>Seleniivibrio</taxon>
    </lineage>
</organism>
<keyword evidence="5" id="KW-1133">Transmembrane helix</keyword>
<protein>
    <submittedName>
        <fullName evidence="6">DNA recombination protein RmuC</fullName>
    </submittedName>
</protein>
<evidence type="ECO:0000313" key="7">
    <source>
        <dbReference type="Proteomes" id="UP000294614"/>
    </source>
</evidence>
<comment type="similarity">
    <text evidence="2">Belongs to the RmuC family.</text>
</comment>
<sequence>MSYLLAIVIFMAGCAFGFGLAYFLRQREREMAEGLKGVFAQVSMDSLSRNSEEFMRLAKSVLEAKTGEGEKQLESKKELIDAQLVNMKDSLEKLQLFMNSMEKDREAKFAEISEQIKGTVRQTERLTDVANDLNRALSSSAERGRWGERMALDIIRAAGLVEGVNYKEQQTMKNGSRPDFTFFLPKGLMLNMDVKFPLDNYVRYYQTDGAERESCLKLFIKDVRTKIKDVKDRGYVDRAEDTLDVVLLFIPNESVYEFIYENDDTVMDFALNNNVILTSPMSLFAVLAVIRQSVENFAFESTSADMLKLFGEFYKQWKMFSEKFEMLGRRIDDVKKEFEVLTTTRTKQLERPLEKIDTLRREKGLEID</sequence>
<evidence type="ECO:0000256" key="2">
    <source>
        <dbReference type="ARBA" id="ARBA00009840"/>
    </source>
</evidence>
<dbReference type="AlphaFoldDB" id="A0A4R1K9G3"/>
<feature type="transmembrane region" description="Helical" evidence="5">
    <location>
        <begin position="6"/>
        <end position="24"/>
    </location>
</feature>
<evidence type="ECO:0000256" key="3">
    <source>
        <dbReference type="ARBA" id="ARBA00023054"/>
    </source>
</evidence>
<evidence type="ECO:0000256" key="4">
    <source>
        <dbReference type="ARBA" id="ARBA00023172"/>
    </source>
</evidence>
<evidence type="ECO:0000313" key="6">
    <source>
        <dbReference type="EMBL" id="TCK61038.1"/>
    </source>
</evidence>
<dbReference type="PANTHER" id="PTHR30563">
    <property type="entry name" value="DNA RECOMBINATION PROTEIN RMUC"/>
    <property type="match status" value="1"/>
</dbReference>
<name>A0A4R1K9G3_9BACT</name>
<keyword evidence="3" id="KW-0175">Coiled coil</keyword>
<reference evidence="6 7" key="1">
    <citation type="submission" date="2019-03" db="EMBL/GenBank/DDBJ databases">
        <title>Genomic Encyclopedia of Type Strains, Phase IV (KMG-IV): sequencing the most valuable type-strain genomes for metagenomic binning, comparative biology and taxonomic classification.</title>
        <authorList>
            <person name="Goeker M."/>
        </authorList>
    </citation>
    <scope>NUCLEOTIDE SEQUENCE [LARGE SCALE GENOMIC DNA]</scope>
    <source>
        <strain evidence="6 7">DSM 24984</strain>
    </source>
</reference>
<keyword evidence="4" id="KW-0233">DNA recombination</keyword>
<proteinExistence type="inferred from homology"/>
<comment type="caution">
    <text evidence="6">The sequence shown here is derived from an EMBL/GenBank/DDBJ whole genome shotgun (WGS) entry which is preliminary data.</text>
</comment>
<dbReference type="RefSeq" id="WP_132873890.1">
    <property type="nucleotide sequence ID" value="NZ_SMGG01000004.1"/>
</dbReference>
<keyword evidence="7" id="KW-1185">Reference proteome</keyword>
<evidence type="ECO:0000256" key="1">
    <source>
        <dbReference type="ARBA" id="ARBA00003416"/>
    </source>
</evidence>
<keyword evidence="5" id="KW-0472">Membrane</keyword>
<dbReference type="InterPro" id="IPR003798">
    <property type="entry name" value="DNA_recombination_RmuC"/>
</dbReference>
<evidence type="ECO:0000256" key="5">
    <source>
        <dbReference type="SAM" id="Phobius"/>
    </source>
</evidence>